<dbReference type="InterPro" id="IPR009045">
    <property type="entry name" value="Zn_M74/Hedgehog-like"/>
</dbReference>
<dbReference type="AlphaFoldDB" id="A0AA41Y8P6"/>
<dbReference type="Gene3D" id="3.30.1380.10">
    <property type="match status" value="1"/>
</dbReference>
<accession>A0AA41Y8P6</accession>
<protein>
    <recommendedName>
        <fullName evidence="3">Peptidase M15A C-terminal domain-containing protein</fullName>
    </recommendedName>
</protein>
<keyword evidence="2" id="KW-1185">Reference proteome</keyword>
<name>A0AA41Y8P6_9BACT</name>
<evidence type="ECO:0008006" key="3">
    <source>
        <dbReference type="Google" id="ProtNLM"/>
    </source>
</evidence>
<gene>
    <name evidence="1" type="ORF">N2K84_15130</name>
</gene>
<dbReference type="SUPFAM" id="SSF55166">
    <property type="entry name" value="Hedgehog/DD-peptidase"/>
    <property type="match status" value="1"/>
</dbReference>
<dbReference type="RefSeq" id="WP_282592666.1">
    <property type="nucleotide sequence ID" value="NZ_JAPAAF010000028.1"/>
</dbReference>
<evidence type="ECO:0000313" key="1">
    <source>
        <dbReference type="EMBL" id="MCW0484074.1"/>
    </source>
</evidence>
<proteinExistence type="predicted"/>
<evidence type="ECO:0000313" key="2">
    <source>
        <dbReference type="Proteomes" id="UP001163821"/>
    </source>
</evidence>
<reference evidence="1" key="1">
    <citation type="submission" date="2022-10" db="EMBL/GenBank/DDBJ databases">
        <title>Gaoshiqiia sediminis gen. nov., sp. nov., isolated from coastal sediment.</title>
        <authorList>
            <person name="Yu W.X."/>
            <person name="Mu D.S."/>
            <person name="Du J.Z."/>
            <person name="Liang Y.Q."/>
        </authorList>
    </citation>
    <scope>NUCLEOTIDE SEQUENCE</scope>
    <source>
        <strain evidence="1">A06</strain>
    </source>
</reference>
<comment type="caution">
    <text evidence="1">The sequence shown here is derived from an EMBL/GenBank/DDBJ whole genome shotgun (WGS) entry which is preliminary data.</text>
</comment>
<organism evidence="1 2">
    <name type="scientific">Gaoshiqia sediminis</name>
    <dbReference type="NCBI Taxonomy" id="2986998"/>
    <lineage>
        <taxon>Bacteria</taxon>
        <taxon>Pseudomonadati</taxon>
        <taxon>Bacteroidota</taxon>
        <taxon>Bacteroidia</taxon>
        <taxon>Marinilabiliales</taxon>
        <taxon>Prolixibacteraceae</taxon>
        <taxon>Gaoshiqia</taxon>
    </lineage>
</organism>
<dbReference type="Proteomes" id="UP001163821">
    <property type="component" value="Unassembled WGS sequence"/>
</dbReference>
<sequence>MDKIKRIKLTANLYADEYIPRELYFKYQHKPHLLIGMLDRRLIMADQLLRDKFGPVTINNWIAGGDRQWSGIRTPDSSYYSFLSQHPWGRASDKIFRDATADEVRDYIAKNWQTLGITCIEANVDWVHSDTRWWTGNELLIVYP</sequence>
<dbReference type="EMBL" id="JAPAAF010000028">
    <property type="protein sequence ID" value="MCW0484074.1"/>
    <property type="molecule type" value="Genomic_DNA"/>
</dbReference>